<dbReference type="CDD" id="cd00397">
    <property type="entry name" value="DNA_BRE_C"/>
    <property type="match status" value="1"/>
</dbReference>
<dbReference type="InterPro" id="IPR011010">
    <property type="entry name" value="DNA_brk_join_enz"/>
</dbReference>
<dbReference type="SUPFAM" id="SSF56349">
    <property type="entry name" value="DNA breaking-rejoining enzymes"/>
    <property type="match status" value="1"/>
</dbReference>
<organism evidence="8 9">
    <name type="scientific">Mycobacterium colombiense</name>
    <dbReference type="NCBI Taxonomy" id="339268"/>
    <lineage>
        <taxon>Bacteria</taxon>
        <taxon>Bacillati</taxon>
        <taxon>Actinomycetota</taxon>
        <taxon>Actinomycetes</taxon>
        <taxon>Mycobacteriales</taxon>
        <taxon>Mycobacteriaceae</taxon>
        <taxon>Mycobacterium</taxon>
        <taxon>Mycobacterium avium complex (MAC)</taxon>
    </lineage>
</organism>
<dbReference type="InterPro" id="IPR058717">
    <property type="entry name" value="Phage_L5_Integrase_N"/>
</dbReference>
<reference evidence="8 9" key="1">
    <citation type="submission" date="2016-06" db="EMBL/GenBank/DDBJ databases">
        <authorList>
            <person name="Kjaerup R.B."/>
            <person name="Dalgaard T.S."/>
            <person name="Juul-Madsen H.R."/>
        </authorList>
    </citation>
    <scope>NUCLEOTIDE SEQUENCE [LARGE SCALE GENOMIC DNA]</scope>
    <source>
        <strain evidence="8 9">E1334</strain>
    </source>
</reference>
<dbReference type="InterPro" id="IPR044068">
    <property type="entry name" value="CB"/>
</dbReference>
<comment type="similarity">
    <text evidence="1">Belongs to the 'phage' integrase family.</text>
</comment>
<evidence type="ECO:0000256" key="5">
    <source>
        <dbReference type="SAM" id="MobiDB-lite"/>
    </source>
</evidence>
<dbReference type="Pfam" id="PF26003">
    <property type="entry name" value="Integrase_N_phage"/>
    <property type="match status" value="1"/>
</dbReference>
<dbReference type="AlphaFoldDB" id="A0A1A2Z6C7"/>
<comment type="caution">
    <text evidence="8">The sequence shown here is derived from an EMBL/GenBank/DDBJ whole genome shotgun (WGS) entry which is preliminary data.</text>
</comment>
<dbReference type="Gene3D" id="1.10.443.10">
    <property type="entry name" value="Intergrase catalytic core"/>
    <property type="match status" value="1"/>
</dbReference>
<dbReference type="GO" id="GO:0003677">
    <property type="term" value="F:DNA binding"/>
    <property type="evidence" value="ECO:0007669"/>
    <property type="project" value="UniProtKB-UniRule"/>
</dbReference>
<evidence type="ECO:0000256" key="1">
    <source>
        <dbReference type="ARBA" id="ARBA00008857"/>
    </source>
</evidence>
<dbReference type="InterPro" id="IPR002104">
    <property type="entry name" value="Integrase_catalytic"/>
</dbReference>
<dbReference type="Gene3D" id="1.10.150.130">
    <property type="match status" value="1"/>
</dbReference>
<dbReference type="PROSITE" id="PS51898">
    <property type="entry name" value="TYR_RECOMBINASE"/>
    <property type="match status" value="1"/>
</dbReference>
<evidence type="ECO:0008006" key="10">
    <source>
        <dbReference type="Google" id="ProtNLM"/>
    </source>
</evidence>
<dbReference type="PROSITE" id="PS51900">
    <property type="entry name" value="CB"/>
    <property type="match status" value="1"/>
</dbReference>
<protein>
    <recommendedName>
        <fullName evidence="10">Integrase</fullName>
    </recommendedName>
</protein>
<dbReference type="Proteomes" id="UP000091846">
    <property type="component" value="Unassembled WGS sequence"/>
</dbReference>
<evidence type="ECO:0000256" key="2">
    <source>
        <dbReference type="ARBA" id="ARBA00023125"/>
    </source>
</evidence>
<name>A0A1A2Z6C7_9MYCO</name>
<dbReference type="InterPro" id="IPR050090">
    <property type="entry name" value="Tyrosine_recombinase_XerCD"/>
</dbReference>
<evidence type="ECO:0000259" key="7">
    <source>
        <dbReference type="PROSITE" id="PS51900"/>
    </source>
</evidence>
<feature type="domain" description="Core-binding (CB)" evidence="7">
    <location>
        <begin position="75"/>
        <end position="157"/>
    </location>
</feature>
<evidence type="ECO:0000313" key="9">
    <source>
        <dbReference type="Proteomes" id="UP000091846"/>
    </source>
</evidence>
<dbReference type="GO" id="GO:0006310">
    <property type="term" value="P:DNA recombination"/>
    <property type="evidence" value="ECO:0007669"/>
    <property type="project" value="UniProtKB-KW"/>
</dbReference>
<evidence type="ECO:0000313" key="8">
    <source>
        <dbReference type="EMBL" id="OBI45208.1"/>
    </source>
</evidence>
<accession>A0A1A2Z6C7</accession>
<dbReference type="RefSeq" id="WP_065027415.1">
    <property type="nucleotide sequence ID" value="NZ_LZKI01000033.1"/>
</dbReference>
<dbReference type="EMBL" id="LZKI01000033">
    <property type="protein sequence ID" value="OBI45208.1"/>
    <property type="molecule type" value="Genomic_DNA"/>
</dbReference>
<dbReference type="GO" id="GO:0015074">
    <property type="term" value="P:DNA integration"/>
    <property type="evidence" value="ECO:0007669"/>
    <property type="project" value="InterPro"/>
</dbReference>
<sequence>MSRRDWGKIKKQPTKRPSYQASYIGPDGRRHYAPHTFASKTFAQGWLAQERDYKERCTINGERWKTPTERATQKQAEVLRLSTYGKTVIDQRKLAQSTRIEYNAKWSQLIEPKLGTLAVRDLTPAAVRTWFASLDATKATRNRHAYGILSMICNTAVRDGLLDRNPCDVRGAMSPRGKKKDKTPTTVELHGIADKLGADPRFERFRVLVLLAGWCGLRFGEVSELRRQDIGRDCTTVTISRAVRHRRDPDNPDQWCRISTTKTGDERIVTVPPHIRDDVKEHLARHVGRSLNALLFEPARGGCHLNDRVFNKDVFQPAARDIGIGDISSHDLRHFAGTKNAAVSSLAENMARLGHKTVEAALRYQHSQDGRDAIVAANLSANALAELAETTEQNDADAELLQPH</sequence>
<keyword evidence="3" id="KW-0233">DNA recombination</keyword>
<evidence type="ECO:0000259" key="6">
    <source>
        <dbReference type="PROSITE" id="PS51898"/>
    </source>
</evidence>
<proteinExistence type="inferred from homology"/>
<feature type="region of interest" description="Disordered" evidence="5">
    <location>
        <begin position="1"/>
        <end position="25"/>
    </location>
</feature>
<dbReference type="OrthoDB" id="1822491at2"/>
<dbReference type="PANTHER" id="PTHR30349:SF64">
    <property type="entry name" value="PROPHAGE INTEGRASE INTD-RELATED"/>
    <property type="match status" value="1"/>
</dbReference>
<feature type="domain" description="Tyr recombinase" evidence="6">
    <location>
        <begin position="179"/>
        <end position="377"/>
    </location>
</feature>
<gene>
    <name evidence="8" type="ORF">A5708_15445</name>
</gene>
<dbReference type="PANTHER" id="PTHR30349">
    <property type="entry name" value="PHAGE INTEGRASE-RELATED"/>
    <property type="match status" value="1"/>
</dbReference>
<dbReference type="Pfam" id="PF00589">
    <property type="entry name" value="Phage_integrase"/>
    <property type="match status" value="1"/>
</dbReference>
<dbReference type="InterPro" id="IPR010998">
    <property type="entry name" value="Integrase_recombinase_N"/>
</dbReference>
<dbReference type="InterPro" id="IPR013762">
    <property type="entry name" value="Integrase-like_cat_sf"/>
</dbReference>
<keyword evidence="2 4" id="KW-0238">DNA-binding</keyword>
<evidence type="ECO:0000256" key="4">
    <source>
        <dbReference type="PROSITE-ProRule" id="PRU01248"/>
    </source>
</evidence>
<evidence type="ECO:0000256" key="3">
    <source>
        <dbReference type="ARBA" id="ARBA00023172"/>
    </source>
</evidence>